<name>A0A5J4L0E1_9ZZZZ</name>
<organism evidence="1">
    <name type="scientific">hot springs metagenome</name>
    <dbReference type="NCBI Taxonomy" id="433727"/>
    <lineage>
        <taxon>unclassified sequences</taxon>
        <taxon>metagenomes</taxon>
        <taxon>ecological metagenomes</taxon>
    </lineage>
</organism>
<gene>
    <name evidence="1" type="ORF">A45J_0949</name>
</gene>
<dbReference type="InterPro" id="IPR011006">
    <property type="entry name" value="CheY-like_superfamily"/>
</dbReference>
<accession>A0A5J4L0E1</accession>
<dbReference type="AlphaFoldDB" id="A0A5J4L0E1"/>
<protein>
    <recommendedName>
        <fullName evidence="2">Response regulatory domain-containing protein</fullName>
    </recommendedName>
</protein>
<evidence type="ECO:0008006" key="2">
    <source>
        <dbReference type="Google" id="ProtNLM"/>
    </source>
</evidence>
<sequence>MKKNILVCVKKDILHPINWALKEFEKRTNVKYFDTTKQLGMVVGDMEDGCVVILDSIIGDQSTIGFATEIKNDKPSVKILLIVSSGTTKEEVIGLVKSQIVNGVLLRPFTAEQISDYVYKLCGFQKPTDVPWYMQTGIKP</sequence>
<reference evidence="1" key="1">
    <citation type="submission" date="2019-10" db="EMBL/GenBank/DDBJ databases">
        <title>Metagenomic sequencing of thiosulfate-disproportionating enrichment culture.</title>
        <authorList>
            <person name="Umezawa K."/>
            <person name="Kojima H."/>
            <person name="Fukui M."/>
        </authorList>
    </citation>
    <scope>NUCLEOTIDE SEQUENCE</scope>
    <source>
        <strain evidence="1">45J</strain>
    </source>
</reference>
<dbReference type="EMBL" id="BLAB01000001">
    <property type="protein sequence ID" value="GER93213.1"/>
    <property type="molecule type" value="Genomic_DNA"/>
</dbReference>
<dbReference type="SUPFAM" id="SSF52172">
    <property type="entry name" value="CheY-like"/>
    <property type="match status" value="1"/>
</dbReference>
<evidence type="ECO:0000313" key="1">
    <source>
        <dbReference type="EMBL" id="GER93213.1"/>
    </source>
</evidence>
<comment type="caution">
    <text evidence="1">The sequence shown here is derived from an EMBL/GenBank/DDBJ whole genome shotgun (WGS) entry which is preliminary data.</text>
</comment>
<proteinExistence type="predicted"/>